<evidence type="ECO:0000313" key="3">
    <source>
        <dbReference type="Proteomes" id="UP000717328"/>
    </source>
</evidence>
<dbReference type="EMBL" id="JABCKI010005771">
    <property type="protein sequence ID" value="KAG5638265.1"/>
    <property type="molecule type" value="Genomic_DNA"/>
</dbReference>
<evidence type="ECO:0000313" key="2">
    <source>
        <dbReference type="EMBL" id="KAG5638265.1"/>
    </source>
</evidence>
<name>A0A9P7K6U5_9AGAR</name>
<feature type="region of interest" description="Disordered" evidence="1">
    <location>
        <begin position="140"/>
        <end position="161"/>
    </location>
</feature>
<reference evidence="2" key="1">
    <citation type="submission" date="2021-02" db="EMBL/GenBank/DDBJ databases">
        <authorList>
            <person name="Nieuwenhuis M."/>
            <person name="Van De Peppel L.J.J."/>
        </authorList>
    </citation>
    <scope>NUCLEOTIDE SEQUENCE</scope>
    <source>
        <strain evidence="2">D49</strain>
    </source>
</reference>
<evidence type="ECO:0000256" key="1">
    <source>
        <dbReference type="SAM" id="MobiDB-lite"/>
    </source>
</evidence>
<sequence>MARLQAGGTDTTSDGLGANATAPTRKPSGISFIPPTSAAAAAATTSPPPRKRHRNNKTPVVPTRLPMSTPLDNSQRFIMGEIPATQYLPTEAARGSKNTSFGLLISTSSSSESAAQDPMQISRLRHKNYLKNLKFKKKRQISPQFSSSSSTYPKSTSPERLADTLNLSMTNNYRMLDEADTTDPTAHVEAESSAPLLSETAPLPVSDQFLEDMRMLRETVSQLVDQLTTLRQNQNTPQIHQANIPQLPITPFISSSTVVDILMKLMTHIMVCAPLLPSFE</sequence>
<gene>
    <name evidence="2" type="ORF">H0H81_000910</name>
</gene>
<keyword evidence="3" id="KW-1185">Reference proteome</keyword>
<dbReference type="Proteomes" id="UP000717328">
    <property type="component" value="Unassembled WGS sequence"/>
</dbReference>
<dbReference type="AlphaFoldDB" id="A0A9P7K6U5"/>
<reference evidence="2" key="2">
    <citation type="submission" date="2021-10" db="EMBL/GenBank/DDBJ databases">
        <title>Phylogenomics reveals ancestral predisposition of the termite-cultivated fungus Termitomyces towards a domesticated lifestyle.</title>
        <authorList>
            <person name="Auxier B."/>
            <person name="Grum-Grzhimaylo A."/>
            <person name="Cardenas M.E."/>
            <person name="Lodge J.D."/>
            <person name="Laessoe T."/>
            <person name="Pedersen O."/>
            <person name="Smith M.E."/>
            <person name="Kuyper T.W."/>
            <person name="Franco-Molano E.A."/>
            <person name="Baroni T.J."/>
            <person name="Aanen D.K."/>
        </authorList>
    </citation>
    <scope>NUCLEOTIDE SEQUENCE</scope>
    <source>
        <strain evidence="2">D49</strain>
    </source>
</reference>
<feature type="region of interest" description="Disordered" evidence="1">
    <location>
        <begin position="1"/>
        <end position="70"/>
    </location>
</feature>
<accession>A0A9P7K6U5</accession>
<protein>
    <submittedName>
        <fullName evidence="2">Uncharacterized protein</fullName>
    </submittedName>
</protein>
<feature type="compositionally biased region" description="Low complexity" evidence="1">
    <location>
        <begin position="34"/>
        <end position="45"/>
    </location>
</feature>
<proteinExistence type="predicted"/>
<organism evidence="2 3">
    <name type="scientific">Sphagnurus paluster</name>
    <dbReference type="NCBI Taxonomy" id="117069"/>
    <lineage>
        <taxon>Eukaryota</taxon>
        <taxon>Fungi</taxon>
        <taxon>Dikarya</taxon>
        <taxon>Basidiomycota</taxon>
        <taxon>Agaricomycotina</taxon>
        <taxon>Agaricomycetes</taxon>
        <taxon>Agaricomycetidae</taxon>
        <taxon>Agaricales</taxon>
        <taxon>Tricholomatineae</taxon>
        <taxon>Lyophyllaceae</taxon>
        <taxon>Sphagnurus</taxon>
    </lineage>
</organism>
<feature type="compositionally biased region" description="Low complexity" evidence="1">
    <location>
        <begin position="142"/>
        <end position="158"/>
    </location>
</feature>
<comment type="caution">
    <text evidence="2">The sequence shown here is derived from an EMBL/GenBank/DDBJ whole genome shotgun (WGS) entry which is preliminary data.</text>
</comment>